<evidence type="ECO:0008006" key="3">
    <source>
        <dbReference type="Google" id="ProtNLM"/>
    </source>
</evidence>
<proteinExistence type="predicted"/>
<evidence type="ECO:0000313" key="1">
    <source>
        <dbReference type="EMBL" id="NRF72401.1"/>
    </source>
</evidence>
<dbReference type="Proteomes" id="UP000737171">
    <property type="component" value="Unassembled WGS sequence"/>
</dbReference>
<dbReference type="RefSeq" id="WP_173135564.1">
    <property type="nucleotide sequence ID" value="NZ_JABRWJ010000025.1"/>
</dbReference>
<comment type="caution">
    <text evidence="1">The sequence shown here is derived from an EMBL/GenBank/DDBJ whole genome shotgun (WGS) entry which is preliminary data.</text>
</comment>
<organism evidence="1 2">
    <name type="scientific">Pseudaquabacterium terrae</name>
    <dbReference type="NCBI Taxonomy" id="2732868"/>
    <lineage>
        <taxon>Bacteria</taxon>
        <taxon>Pseudomonadati</taxon>
        <taxon>Pseudomonadota</taxon>
        <taxon>Betaproteobacteria</taxon>
        <taxon>Burkholderiales</taxon>
        <taxon>Sphaerotilaceae</taxon>
        <taxon>Pseudaquabacterium</taxon>
    </lineage>
</organism>
<keyword evidence="2" id="KW-1185">Reference proteome</keyword>
<accession>A0ABX2EVC2</accession>
<reference evidence="1 2" key="1">
    <citation type="submission" date="2020-05" db="EMBL/GenBank/DDBJ databases">
        <title>Aquincola sp. isolate from soil.</title>
        <authorList>
            <person name="Han J."/>
            <person name="Kim D.-U."/>
        </authorList>
    </citation>
    <scope>NUCLEOTIDE SEQUENCE [LARGE SCALE GENOMIC DNA]</scope>
    <source>
        <strain evidence="1 2">S2</strain>
    </source>
</reference>
<protein>
    <recommendedName>
        <fullName evidence="3">DUF1444 domain-containing protein</fullName>
    </recommendedName>
</protein>
<dbReference type="EMBL" id="JABRWJ010000025">
    <property type="protein sequence ID" value="NRF72401.1"/>
    <property type="molecule type" value="Genomic_DNA"/>
</dbReference>
<gene>
    <name evidence="1" type="ORF">HLB44_36035</name>
</gene>
<sequence>MDFFDRLFGKPTLQGLTGKVTRGLRKRGALDISANLELAEVTATIDGGPVRIYLGNVLADYRRSPRSQRAAVLQKFLTSLAPQEDAVPPRYEDAKPRLMPVVRSIADIGVATLSAARLPPGAKPFSSPVHRPLVADMVVALVCDSTTSMAYVTEEQVAQWQVDFQQALDQAIHNLRGLPEAGGWKELAPGVWSGEWGDAYEASRILTPDLIHRLGVPEPVALVPFRNALLVTSERNPAGLQLMLQVAQTSLEDNQRWLSFEPIRLAGDRWTAHDPAGESCELLRVLRGRNNAATYSTQKQLLDDLHQTSGTDIFVASYQLMQRDDEAPRSYTVWTEGVDTLLPPAELIALVQPEGNNAKHVLVSWEDALAFAGDLLEPSDLVPIRYRARRFPAPHVLERLRERAVR</sequence>
<evidence type="ECO:0000313" key="2">
    <source>
        <dbReference type="Proteomes" id="UP000737171"/>
    </source>
</evidence>
<name>A0ABX2EVC2_9BURK</name>